<evidence type="ECO:0008006" key="4">
    <source>
        <dbReference type="Google" id="ProtNLM"/>
    </source>
</evidence>
<keyword evidence="3" id="KW-1185">Reference proteome</keyword>
<dbReference type="Proteomes" id="UP001169063">
    <property type="component" value="Unassembled WGS sequence"/>
</dbReference>
<dbReference type="RefSeq" id="WP_302110217.1">
    <property type="nucleotide sequence ID" value="NZ_JAUKTR010000004.1"/>
</dbReference>
<keyword evidence="1" id="KW-0732">Signal</keyword>
<evidence type="ECO:0000313" key="2">
    <source>
        <dbReference type="EMBL" id="MDO1559784.1"/>
    </source>
</evidence>
<evidence type="ECO:0000256" key="1">
    <source>
        <dbReference type="SAM" id="SignalP"/>
    </source>
</evidence>
<dbReference type="EMBL" id="JAUKTR010000004">
    <property type="protein sequence ID" value="MDO1559784.1"/>
    <property type="molecule type" value="Genomic_DNA"/>
</dbReference>
<feature type="signal peptide" evidence="1">
    <location>
        <begin position="1"/>
        <end position="17"/>
    </location>
</feature>
<accession>A0ABT8SMI9</accession>
<comment type="caution">
    <text evidence="2">The sequence shown here is derived from an EMBL/GenBank/DDBJ whole genome shotgun (WGS) entry which is preliminary data.</text>
</comment>
<sequence length="138" mass="15149">MRFVLLLALALAACAEAAPESQLAGEWTPISTNSCTTEGRVVTFRPERIYYRAGRAEDWIAQVTGFTESPGMVDLKVRPRGQTPGGREELGQEATLRFVVRDGEARVMGESYGGPFTPIEDETMTNIFTMKRCDGAGR</sequence>
<gene>
    <name evidence="2" type="ORF">Q0812_10135</name>
</gene>
<feature type="chain" id="PRO_5046588051" description="Lipoprotein" evidence="1">
    <location>
        <begin position="18"/>
        <end position="138"/>
    </location>
</feature>
<protein>
    <recommendedName>
        <fullName evidence="4">Lipoprotein</fullName>
    </recommendedName>
</protein>
<reference evidence="2" key="1">
    <citation type="submission" date="2023-07" db="EMBL/GenBank/DDBJ databases">
        <title>Brevundimonas soil sp. nov., isolated from the soil of chemical plant.</title>
        <authorList>
            <person name="Wu N."/>
        </authorList>
    </citation>
    <scope>NUCLEOTIDE SEQUENCE</scope>
    <source>
        <strain evidence="2">XZ-24</strain>
    </source>
</reference>
<organism evidence="2 3">
    <name type="scientific">Peiella sedimenti</name>
    <dbReference type="NCBI Taxonomy" id="3061083"/>
    <lineage>
        <taxon>Bacteria</taxon>
        <taxon>Pseudomonadati</taxon>
        <taxon>Pseudomonadota</taxon>
        <taxon>Alphaproteobacteria</taxon>
        <taxon>Caulobacterales</taxon>
        <taxon>Caulobacteraceae</taxon>
        <taxon>Peiella</taxon>
    </lineage>
</organism>
<proteinExistence type="predicted"/>
<evidence type="ECO:0000313" key="3">
    <source>
        <dbReference type="Proteomes" id="UP001169063"/>
    </source>
</evidence>
<name>A0ABT8SMI9_9CAUL</name>